<evidence type="ECO:0000313" key="1">
    <source>
        <dbReference type="EMBL" id="GAA51471.1"/>
    </source>
</evidence>
<gene>
    <name evidence="1" type="ORF">CLF_106224</name>
</gene>
<evidence type="ECO:0000313" key="2">
    <source>
        <dbReference type="Proteomes" id="UP000008909"/>
    </source>
</evidence>
<proteinExistence type="predicted"/>
<keyword evidence="2" id="KW-1185">Reference proteome</keyword>
<dbReference type="AlphaFoldDB" id="G7YET8"/>
<protein>
    <submittedName>
        <fullName evidence="1">Uncharacterized protein</fullName>
    </submittedName>
</protein>
<name>G7YET8_CLOSI</name>
<reference key="2">
    <citation type="submission" date="2011-10" db="EMBL/GenBank/DDBJ databases">
        <title>The genome and transcriptome sequence of Clonorchis sinensis provide insights into the carcinogenic liver fluke.</title>
        <authorList>
            <person name="Wang X."/>
            <person name="Huang Y."/>
            <person name="Chen W."/>
            <person name="Liu H."/>
            <person name="Guo L."/>
            <person name="Chen Y."/>
            <person name="Luo F."/>
            <person name="Zhou W."/>
            <person name="Sun J."/>
            <person name="Mao Q."/>
            <person name="Liang P."/>
            <person name="Zhou C."/>
            <person name="Tian Y."/>
            <person name="Men J."/>
            <person name="Lv X."/>
            <person name="Huang L."/>
            <person name="Zhou J."/>
            <person name="Hu Y."/>
            <person name="Li R."/>
            <person name="Zhang F."/>
            <person name="Lei H."/>
            <person name="Li X."/>
            <person name="Hu X."/>
            <person name="Liang C."/>
            <person name="Xu J."/>
            <person name="Wu Z."/>
            <person name="Yu X."/>
        </authorList>
    </citation>
    <scope>NUCLEOTIDE SEQUENCE</scope>
    <source>
        <strain>Henan</strain>
    </source>
</reference>
<reference evidence="1" key="1">
    <citation type="journal article" date="2011" name="Genome Biol.">
        <title>The draft genome of the carcinogenic human liver fluke Clonorchis sinensis.</title>
        <authorList>
            <person name="Wang X."/>
            <person name="Chen W."/>
            <person name="Huang Y."/>
            <person name="Sun J."/>
            <person name="Men J."/>
            <person name="Liu H."/>
            <person name="Luo F."/>
            <person name="Guo L."/>
            <person name="Lv X."/>
            <person name="Deng C."/>
            <person name="Zhou C."/>
            <person name="Fan Y."/>
            <person name="Li X."/>
            <person name="Huang L."/>
            <person name="Hu Y."/>
            <person name="Liang C."/>
            <person name="Hu X."/>
            <person name="Xu J."/>
            <person name="Yu X."/>
        </authorList>
    </citation>
    <scope>NUCLEOTIDE SEQUENCE [LARGE SCALE GENOMIC DNA]</scope>
    <source>
        <strain evidence="1">Henan</strain>
    </source>
</reference>
<dbReference type="Proteomes" id="UP000008909">
    <property type="component" value="Unassembled WGS sequence"/>
</dbReference>
<dbReference type="EMBL" id="DF143158">
    <property type="protein sequence ID" value="GAA51471.1"/>
    <property type="molecule type" value="Genomic_DNA"/>
</dbReference>
<accession>G7YET8</accession>
<sequence>MIIDLNKHITKAKTGVSGLELADQPNFREWTFGGKIRFGVNMRVSLSNEGLRILDGSVHYSELRLPEYLASFSDRSSWLTTCVDCEHRLLIRSSLVLFYLTDITIKFVTSFTLNSGSLSNVELVAVDLVYDIIPFGFVLVSLRSGDQFPQRRIRFVGHDDSFLGQQSGCEFRYILDVRLNYPSGRLFSLLFVKLPANRALTAMKVLHATPVFDFGCDNRNPNDHGQAL</sequence>
<organism evidence="1 2">
    <name type="scientific">Clonorchis sinensis</name>
    <name type="common">Chinese liver fluke</name>
    <dbReference type="NCBI Taxonomy" id="79923"/>
    <lineage>
        <taxon>Eukaryota</taxon>
        <taxon>Metazoa</taxon>
        <taxon>Spiralia</taxon>
        <taxon>Lophotrochozoa</taxon>
        <taxon>Platyhelminthes</taxon>
        <taxon>Trematoda</taxon>
        <taxon>Digenea</taxon>
        <taxon>Opisthorchiida</taxon>
        <taxon>Opisthorchiata</taxon>
        <taxon>Opisthorchiidae</taxon>
        <taxon>Clonorchis</taxon>
    </lineage>
</organism>